<reference evidence="2" key="2">
    <citation type="submission" date="2018-05" db="EMBL/GenBank/DDBJ databases">
        <title>OgluRS3 (Oryza glumaepatula Reference Sequence Version 3).</title>
        <authorList>
            <person name="Zhang J."/>
            <person name="Kudrna D."/>
            <person name="Lee S."/>
            <person name="Talag J."/>
            <person name="Welchert J."/>
            <person name="Wing R.A."/>
        </authorList>
    </citation>
    <scope>NUCLEOTIDE SEQUENCE [LARGE SCALE GENOMIC DNA]</scope>
</reference>
<sequence length="105" mass="11519">MLIRIVRAFVLGLLRKGFRSVRTLRKGEQILRVVDRAEIKVMAVEELHLRLPSGINLLLHDVIYAPSIKTNLISIMILTNSGGFPRAAFIPSAICTHAGSNGGNT</sequence>
<dbReference type="Gramene" id="OGLUM04G05650.1">
    <property type="protein sequence ID" value="OGLUM04G05650.1"/>
    <property type="gene ID" value="OGLUM04G05650"/>
</dbReference>
<dbReference type="EnsemblPlants" id="OGLUM04G05650.1">
    <property type="protein sequence ID" value="OGLUM04G05650.1"/>
    <property type="gene ID" value="OGLUM04G05650"/>
</dbReference>
<protein>
    <recommendedName>
        <fullName evidence="1">Retrovirus-related Pol polyprotein from transposon TNT 1-94-like beta-barrel domain-containing protein</fullName>
    </recommendedName>
</protein>
<dbReference type="Proteomes" id="UP000026961">
    <property type="component" value="Chromosome 4"/>
</dbReference>
<dbReference type="AlphaFoldDB" id="A0A0D9ZIA3"/>
<dbReference type="Pfam" id="PF22936">
    <property type="entry name" value="Pol_BBD"/>
    <property type="match status" value="1"/>
</dbReference>
<reference evidence="2" key="1">
    <citation type="submission" date="2015-04" db="UniProtKB">
        <authorList>
            <consortium name="EnsemblPlants"/>
        </authorList>
    </citation>
    <scope>IDENTIFICATION</scope>
</reference>
<organism evidence="2">
    <name type="scientific">Oryza glumipatula</name>
    <dbReference type="NCBI Taxonomy" id="40148"/>
    <lineage>
        <taxon>Eukaryota</taxon>
        <taxon>Viridiplantae</taxon>
        <taxon>Streptophyta</taxon>
        <taxon>Embryophyta</taxon>
        <taxon>Tracheophyta</taxon>
        <taxon>Spermatophyta</taxon>
        <taxon>Magnoliopsida</taxon>
        <taxon>Liliopsida</taxon>
        <taxon>Poales</taxon>
        <taxon>Poaceae</taxon>
        <taxon>BOP clade</taxon>
        <taxon>Oryzoideae</taxon>
        <taxon>Oryzeae</taxon>
        <taxon>Oryzinae</taxon>
        <taxon>Oryza</taxon>
    </lineage>
</organism>
<name>A0A0D9ZIA3_9ORYZ</name>
<dbReference type="InterPro" id="IPR054722">
    <property type="entry name" value="PolX-like_BBD"/>
</dbReference>
<keyword evidence="3" id="KW-1185">Reference proteome</keyword>
<evidence type="ECO:0000313" key="3">
    <source>
        <dbReference type="Proteomes" id="UP000026961"/>
    </source>
</evidence>
<feature type="domain" description="Retrovirus-related Pol polyprotein from transposon TNT 1-94-like beta-barrel" evidence="1">
    <location>
        <begin position="17"/>
        <end position="82"/>
    </location>
</feature>
<dbReference type="HOGENOM" id="CLU_2240794_0_0_1"/>
<accession>A0A0D9ZIA3</accession>
<proteinExistence type="predicted"/>
<evidence type="ECO:0000259" key="1">
    <source>
        <dbReference type="Pfam" id="PF22936"/>
    </source>
</evidence>
<evidence type="ECO:0000313" key="2">
    <source>
        <dbReference type="EnsemblPlants" id="OGLUM04G05650.1"/>
    </source>
</evidence>